<evidence type="ECO:0000313" key="2">
    <source>
        <dbReference type="Proteomes" id="UP000247810"/>
    </source>
</evidence>
<accession>A0A319EWP3</accession>
<sequence>MAPLSKKRCPRKPLTCEDAWRKIEDVGFTIIKTKSLRNGKDERVVALAVKSLHEEPGSKNERRFHKFLVAVRD</sequence>
<proteinExistence type="predicted"/>
<reference evidence="1 2" key="1">
    <citation type="submission" date="2018-02" db="EMBL/GenBank/DDBJ databases">
        <title>The genomes of Aspergillus section Nigri reveals drivers in fungal speciation.</title>
        <authorList>
            <consortium name="DOE Joint Genome Institute"/>
            <person name="Vesth T.C."/>
            <person name="Nybo J."/>
            <person name="Theobald S."/>
            <person name="Brandl J."/>
            <person name="Frisvad J.C."/>
            <person name="Nielsen K.F."/>
            <person name="Lyhne E.K."/>
            <person name="Kogle M.E."/>
            <person name="Kuo A."/>
            <person name="Riley R."/>
            <person name="Clum A."/>
            <person name="Nolan M."/>
            <person name="Lipzen A."/>
            <person name="Salamov A."/>
            <person name="Henrissat B."/>
            <person name="Wiebenga A."/>
            <person name="De vries R.P."/>
            <person name="Grigoriev I.V."/>
            <person name="Mortensen U.H."/>
            <person name="Andersen M.R."/>
            <person name="Baker S.E."/>
        </authorList>
    </citation>
    <scope>NUCLEOTIDE SEQUENCE [LARGE SCALE GENOMIC DNA]</scope>
    <source>
        <strain evidence="1 2">CBS 707.79</strain>
    </source>
</reference>
<name>A0A319EWP3_9EURO</name>
<dbReference type="AlphaFoldDB" id="A0A319EWP3"/>
<dbReference type="VEuPathDB" id="FungiDB:BO71DRAFT_397542"/>
<keyword evidence="2" id="KW-1185">Reference proteome</keyword>
<dbReference type="EMBL" id="KZ825844">
    <property type="protein sequence ID" value="PYH96032.1"/>
    <property type="molecule type" value="Genomic_DNA"/>
</dbReference>
<protein>
    <submittedName>
        <fullName evidence="1">Uncharacterized protein</fullName>
    </submittedName>
</protein>
<dbReference type="STRING" id="1448320.A0A319EWP3"/>
<gene>
    <name evidence="1" type="ORF">BO71DRAFT_397542</name>
</gene>
<organism evidence="1 2">
    <name type="scientific">Aspergillus ellipticus CBS 707.79</name>
    <dbReference type="NCBI Taxonomy" id="1448320"/>
    <lineage>
        <taxon>Eukaryota</taxon>
        <taxon>Fungi</taxon>
        <taxon>Dikarya</taxon>
        <taxon>Ascomycota</taxon>
        <taxon>Pezizomycotina</taxon>
        <taxon>Eurotiomycetes</taxon>
        <taxon>Eurotiomycetidae</taxon>
        <taxon>Eurotiales</taxon>
        <taxon>Aspergillaceae</taxon>
        <taxon>Aspergillus</taxon>
        <taxon>Aspergillus subgen. Circumdati</taxon>
    </lineage>
</organism>
<dbReference type="Proteomes" id="UP000247810">
    <property type="component" value="Unassembled WGS sequence"/>
</dbReference>
<dbReference type="OrthoDB" id="4475768at2759"/>
<evidence type="ECO:0000313" key="1">
    <source>
        <dbReference type="EMBL" id="PYH96032.1"/>
    </source>
</evidence>